<evidence type="ECO:0000313" key="4">
    <source>
        <dbReference type="RefSeq" id="XP_025052122.1"/>
    </source>
</evidence>
<evidence type="ECO:0000256" key="2">
    <source>
        <dbReference type="SAM" id="Phobius"/>
    </source>
</evidence>
<feature type="compositionally biased region" description="Low complexity" evidence="1">
    <location>
        <begin position="132"/>
        <end position="187"/>
    </location>
</feature>
<dbReference type="RefSeq" id="XP_025052122.1">
    <property type="nucleotide sequence ID" value="XM_025196337.1"/>
</dbReference>
<name>A0A3Q0FXX3_ALLSI</name>
<keyword evidence="3" id="KW-1185">Reference proteome</keyword>
<feature type="region of interest" description="Disordered" evidence="1">
    <location>
        <begin position="132"/>
        <end position="191"/>
    </location>
</feature>
<feature type="transmembrane region" description="Helical" evidence="2">
    <location>
        <begin position="7"/>
        <end position="31"/>
    </location>
</feature>
<accession>A0A3Q0FXX3</accession>
<keyword evidence="2" id="KW-0472">Membrane</keyword>
<sequence>MDKRQKICYWGSLCASVVLLVAFITCLVVHIHSDPVQERDQCRKQLKNETSALEGQVARAWAEGTVLQAALAKANQTLRETRRGWESCQALMDRLQNNLTALQAEFTQLEARGSNQMQAQQDLRDHISKLQGQLSSKDQQLQDTQSQLQDTQSQLQDTQSQLQDTQSQLQNTQSQLQDTQSQLQDTQQQRDRLQAQLKEQLQNQSTGSGGVLPELCRFISLLALLLITLLL</sequence>
<keyword evidence="2" id="KW-1133">Transmembrane helix</keyword>
<dbReference type="Proteomes" id="UP000189705">
    <property type="component" value="Unplaced"/>
</dbReference>
<dbReference type="KEGG" id="asn:102371954"/>
<dbReference type="AlphaFoldDB" id="A0A3Q0FXX3"/>
<evidence type="ECO:0000256" key="1">
    <source>
        <dbReference type="SAM" id="MobiDB-lite"/>
    </source>
</evidence>
<reference evidence="4 5" key="1">
    <citation type="submission" date="2025-04" db="UniProtKB">
        <authorList>
            <consortium name="RefSeq"/>
        </authorList>
    </citation>
    <scope>IDENTIFICATION</scope>
</reference>
<evidence type="ECO:0000313" key="3">
    <source>
        <dbReference type="Proteomes" id="UP000189705"/>
    </source>
</evidence>
<proteinExistence type="predicted"/>
<organism evidence="3 4">
    <name type="scientific">Alligator sinensis</name>
    <name type="common">Chinese alligator</name>
    <dbReference type="NCBI Taxonomy" id="38654"/>
    <lineage>
        <taxon>Eukaryota</taxon>
        <taxon>Metazoa</taxon>
        <taxon>Chordata</taxon>
        <taxon>Craniata</taxon>
        <taxon>Vertebrata</taxon>
        <taxon>Euteleostomi</taxon>
        <taxon>Archelosauria</taxon>
        <taxon>Archosauria</taxon>
        <taxon>Crocodylia</taxon>
        <taxon>Alligatoridae</taxon>
        <taxon>Alligatorinae</taxon>
        <taxon>Alligator</taxon>
    </lineage>
</organism>
<dbReference type="STRING" id="38654.A0A3Q0FXX3"/>
<gene>
    <name evidence="4 5" type="primary">LOC102371954</name>
</gene>
<dbReference type="GeneID" id="102371954"/>
<evidence type="ECO:0000313" key="5">
    <source>
        <dbReference type="RefSeq" id="XP_025052123.1"/>
    </source>
</evidence>
<protein>
    <submittedName>
        <fullName evidence="4">Uncharacterized protein LOC102371954 isoform X1</fullName>
    </submittedName>
    <submittedName>
        <fullName evidence="5">Uncharacterized protein LOC102371954 isoform X2</fullName>
    </submittedName>
</protein>
<dbReference type="RefSeq" id="XP_025052123.1">
    <property type="nucleotide sequence ID" value="XM_025196338.1"/>
</dbReference>
<dbReference type="SUPFAM" id="SSF57997">
    <property type="entry name" value="Tropomyosin"/>
    <property type="match status" value="1"/>
</dbReference>
<dbReference type="Gene3D" id="1.10.287.1490">
    <property type="match status" value="1"/>
</dbReference>
<keyword evidence="2" id="KW-0812">Transmembrane</keyword>